<feature type="non-terminal residue" evidence="1">
    <location>
        <position position="1"/>
    </location>
</feature>
<protein>
    <submittedName>
        <fullName evidence="1">4401_t:CDS:1</fullName>
    </submittedName>
</protein>
<reference evidence="1" key="1">
    <citation type="submission" date="2021-06" db="EMBL/GenBank/DDBJ databases">
        <authorList>
            <person name="Kallberg Y."/>
            <person name="Tangrot J."/>
            <person name="Rosling A."/>
        </authorList>
    </citation>
    <scope>NUCLEOTIDE SEQUENCE</scope>
    <source>
        <strain evidence="1">AU212A</strain>
    </source>
</reference>
<gene>
    <name evidence="1" type="ORF">SCALOS_LOCUS8306</name>
</gene>
<organism evidence="1 2">
    <name type="scientific">Scutellospora calospora</name>
    <dbReference type="NCBI Taxonomy" id="85575"/>
    <lineage>
        <taxon>Eukaryota</taxon>
        <taxon>Fungi</taxon>
        <taxon>Fungi incertae sedis</taxon>
        <taxon>Mucoromycota</taxon>
        <taxon>Glomeromycotina</taxon>
        <taxon>Glomeromycetes</taxon>
        <taxon>Diversisporales</taxon>
        <taxon>Gigasporaceae</taxon>
        <taxon>Scutellospora</taxon>
    </lineage>
</organism>
<evidence type="ECO:0000313" key="2">
    <source>
        <dbReference type="Proteomes" id="UP000789860"/>
    </source>
</evidence>
<name>A0ACA9N7U3_9GLOM</name>
<accession>A0ACA9N7U3</accession>
<sequence>TLDTGTSIALLVISKSNRIIFFSESDICSGLLDKEICACSIALETVFLS</sequence>
<dbReference type="Proteomes" id="UP000789860">
    <property type="component" value="Unassembled WGS sequence"/>
</dbReference>
<comment type="caution">
    <text evidence="1">The sequence shown here is derived from an EMBL/GenBank/DDBJ whole genome shotgun (WGS) entry which is preliminary data.</text>
</comment>
<evidence type="ECO:0000313" key="1">
    <source>
        <dbReference type="EMBL" id="CAG8640415.1"/>
    </source>
</evidence>
<feature type="non-terminal residue" evidence="1">
    <location>
        <position position="49"/>
    </location>
</feature>
<keyword evidence="2" id="KW-1185">Reference proteome</keyword>
<proteinExistence type="predicted"/>
<dbReference type="EMBL" id="CAJVPM010021487">
    <property type="protein sequence ID" value="CAG8640415.1"/>
    <property type="molecule type" value="Genomic_DNA"/>
</dbReference>